<keyword evidence="5" id="KW-0804">Transcription</keyword>
<comment type="similarity">
    <text evidence="1">Belongs to the sigma-70 factor family. ECF subfamily.</text>
</comment>
<evidence type="ECO:0000256" key="4">
    <source>
        <dbReference type="ARBA" id="ARBA00023125"/>
    </source>
</evidence>
<feature type="domain" description="RNA polymerase sigma-70 region 2" evidence="6">
    <location>
        <begin position="23"/>
        <end position="76"/>
    </location>
</feature>
<keyword evidence="4" id="KW-0238">DNA-binding</keyword>
<dbReference type="AlphaFoldDB" id="A0A8J3QL39"/>
<dbReference type="GO" id="GO:0003677">
    <property type="term" value="F:DNA binding"/>
    <property type="evidence" value="ECO:0007669"/>
    <property type="project" value="UniProtKB-KW"/>
</dbReference>
<protein>
    <recommendedName>
        <fullName evidence="10">SigE family RNA polymerase sigma factor</fullName>
    </recommendedName>
</protein>
<keyword evidence="3" id="KW-0731">Sigma factor</keyword>
<proteinExistence type="inferred from homology"/>
<dbReference type="EMBL" id="BONY01000131">
    <property type="protein sequence ID" value="GIH11393.1"/>
    <property type="molecule type" value="Genomic_DNA"/>
</dbReference>
<dbReference type="Gene3D" id="1.10.10.10">
    <property type="entry name" value="Winged helix-like DNA-binding domain superfamily/Winged helix DNA-binding domain"/>
    <property type="match status" value="1"/>
</dbReference>
<evidence type="ECO:0000256" key="1">
    <source>
        <dbReference type="ARBA" id="ARBA00010641"/>
    </source>
</evidence>
<accession>A0A8J3QL39</accession>
<comment type="caution">
    <text evidence="8">The sequence shown here is derived from an EMBL/GenBank/DDBJ whole genome shotgun (WGS) entry which is preliminary data.</text>
</comment>
<evidence type="ECO:0000256" key="2">
    <source>
        <dbReference type="ARBA" id="ARBA00023015"/>
    </source>
</evidence>
<dbReference type="RefSeq" id="WP_203915114.1">
    <property type="nucleotide sequence ID" value="NZ_BONY01000131.1"/>
</dbReference>
<evidence type="ECO:0000313" key="9">
    <source>
        <dbReference type="Proteomes" id="UP000612899"/>
    </source>
</evidence>
<dbReference type="GO" id="GO:0006352">
    <property type="term" value="P:DNA-templated transcription initiation"/>
    <property type="evidence" value="ECO:0007669"/>
    <property type="project" value="InterPro"/>
</dbReference>
<dbReference type="InterPro" id="IPR007627">
    <property type="entry name" value="RNA_pol_sigma70_r2"/>
</dbReference>
<evidence type="ECO:0008006" key="10">
    <source>
        <dbReference type="Google" id="ProtNLM"/>
    </source>
</evidence>
<dbReference type="SUPFAM" id="SSF88946">
    <property type="entry name" value="Sigma2 domain of RNA polymerase sigma factors"/>
    <property type="match status" value="1"/>
</dbReference>
<dbReference type="InterPro" id="IPR013249">
    <property type="entry name" value="RNA_pol_sigma70_r4_t2"/>
</dbReference>
<evidence type="ECO:0000259" key="6">
    <source>
        <dbReference type="Pfam" id="PF04542"/>
    </source>
</evidence>
<dbReference type="Proteomes" id="UP000612899">
    <property type="component" value="Unassembled WGS sequence"/>
</dbReference>
<name>A0A8J3QL39_9ACTN</name>
<dbReference type="InterPro" id="IPR014284">
    <property type="entry name" value="RNA_pol_sigma-70_dom"/>
</dbReference>
<feature type="domain" description="RNA polymerase sigma factor 70 region 4 type 2" evidence="7">
    <location>
        <begin position="100"/>
        <end position="152"/>
    </location>
</feature>
<evidence type="ECO:0000313" key="8">
    <source>
        <dbReference type="EMBL" id="GIH11393.1"/>
    </source>
</evidence>
<dbReference type="InterPro" id="IPR039425">
    <property type="entry name" value="RNA_pol_sigma-70-like"/>
</dbReference>
<evidence type="ECO:0000256" key="5">
    <source>
        <dbReference type="ARBA" id="ARBA00023163"/>
    </source>
</evidence>
<dbReference type="InterPro" id="IPR013324">
    <property type="entry name" value="RNA_pol_sigma_r3/r4-like"/>
</dbReference>
<dbReference type="NCBIfam" id="TIGR02937">
    <property type="entry name" value="sigma70-ECF"/>
    <property type="match status" value="1"/>
</dbReference>
<dbReference type="CDD" id="cd06171">
    <property type="entry name" value="Sigma70_r4"/>
    <property type="match status" value="1"/>
</dbReference>
<dbReference type="Pfam" id="PF04542">
    <property type="entry name" value="Sigma70_r2"/>
    <property type="match status" value="1"/>
</dbReference>
<dbReference type="GO" id="GO:0016987">
    <property type="term" value="F:sigma factor activity"/>
    <property type="evidence" value="ECO:0007669"/>
    <property type="project" value="UniProtKB-KW"/>
</dbReference>
<gene>
    <name evidence="8" type="ORF">Rhe02_94600</name>
</gene>
<evidence type="ECO:0000256" key="3">
    <source>
        <dbReference type="ARBA" id="ARBA00023082"/>
    </source>
</evidence>
<dbReference type="Gene3D" id="1.10.1740.10">
    <property type="match status" value="1"/>
</dbReference>
<evidence type="ECO:0000259" key="7">
    <source>
        <dbReference type="Pfam" id="PF08281"/>
    </source>
</evidence>
<dbReference type="SUPFAM" id="SSF88659">
    <property type="entry name" value="Sigma3 and sigma4 domains of RNA polymerase sigma factors"/>
    <property type="match status" value="1"/>
</dbReference>
<dbReference type="PANTHER" id="PTHR43133:SF50">
    <property type="entry name" value="ECF RNA POLYMERASE SIGMA FACTOR SIGM"/>
    <property type="match status" value="1"/>
</dbReference>
<keyword evidence="2" id="KW-0805">Transcription regulation</keyword>
<reference evidence="8" key="1">
    <citation type="submission" date="2021-01" db="EMBL/GenBank/DDBJ databases">
        <title>Whole genome shotgun sequence of Rhizocola hellebori NBRC 109834.</title>
        <authorList>
            <person name="Komaki H."/>
            <person name="Tamura T."/>
        </authorList>
    </citation>
    <scope>NUCLEOTIDE SEQUENCE</scope>
    <source>
        <strain evidence="8">NBRC 109834</strain>
    </source>
</reference>
<dbReference type="InterPro" id="IPR036388">
    <property type="entry name" value="WH-like_DNA-bd_sf"/>
</dbReference>
<dbReference type="InterPro" id="IPR013325">
    <property type="entry name" value="RNA_pol_sigma_r2"/>
</dbReference>
<organism evidence="8 9">
    <name type="scientific">Rhizocola hellebori</name>
    <dbReference type="NCBI Taxonomy" id="1392758"/>
    <lineage>
        <taxon>Bacteria</taxon>
        <taxon>Bacillati</taxon>
        <taxon>Actinomycetota</taxon>
        <taxon>Actinomycetes</taxon>
        <taxon>Micromonosporales</taxon>
        <taxon>Micromonosporaceae</taxon>
        <taxon>Rhizocola</taxon>
    </lineage>
</organism>
<sequence>MPGADPGSFADFYSLQFSRIATQIYAYLGDHAEAQDIAQEAFVRAFDRWAVVSAYDEPFAWVRRVAWNLATSRMRRVKVTLGYLSRQREEHTPEPSPDRVALIQALAKLPDKHRLAVVLHYLANMTTAEIAKQESVADGTVRSWLSRGRAQLAGCFEESQEEVAHHG</sequence>
<dbReference type="PANTHER" id="PTHR43133">
    <property type="entry name" value="RNA POLYMERASE ECF-TYPE SIGMA FACTO"/>
    <property type="match status" value="1"/>
</dbReference>
<keyword evidence="9" id="KW-1185">Reference proteome</keyword>
<dbReference type="Pfam" id="PF08281">
    <property type="entry name" value="Sigma70_r4_2"/>
    <property type="match status" value="1"/>
</dbReference>